<name>A0A8J8TQB0_9EURY</name>
<protein>
    <recommendedName>
        <fullName evidence="2">PD-(D/E)XK endonuclease-like domain-containing protein</fullName>
    </recommendedName>
</protein>
<dbReference type="InterPro" id="IPR027417">
    <property type="entry name" value="P-loop_NTPase"/>
</dbReference>
<gene>
    <name evidence="3" type="ORF">CV102_22305</name>
</gene>
<dbReference type="InterPro" id="IPR038726">
    <property type="entry name" value="PDDEXK_AddAB-type"/>
</dbReference>
<accession>A0A8J8TQB0</accession>
<evidence type="ECO:0000256" key="1">
    <source>
        <dbReference type="SAM" id="MobiDB-lite"/>
    </source>
</evidence>
<reference evidence="3" key="1">
    <citation type="submission" date="2017-11" db="EMBL/GenBank/DDBJ databases">
        <authorList>
            <person name="Kajale S.C."/>
            <person name="Sharma A."/>
        </authorList>
    </citation>
    <scope>NUCLEOTIDE SEQUENCE</scope>
    <source>
        <strain evidence="3">LS1_42</strain>
    </source>
</reference>
<dbReference type="Proteomes" id="UP000766904">
    <property type="component" value="Unassembled WGS sequence"/>
</dbReference>
<sequence>MVSFRQSKPIGRLYHEVADYDLVIVPDSPLADALNRRLERPHFGPFAITPRRLATRRRETAEDRTAFLEVIDETDLSWKEIAYTVGNVLQCWEYRGSADAILEYDPFDTPATRTVVDIVSSLQTSSRLLEDYEIDVGAAKSVAVVGERQLTNLERSVLPDEYDSIDRFTEDTFGLPAFRIFESPAAIVDAILDTVTRDNADDIGIVLDSSSEYSPLIESALETAEIPYYGGPGFMDDRDHRAFVQLLRCTTAGSDTRVQSVKPLLSCLGATVPVEHDEKRLADADDPETDWLREFIGRADTLTFEETLNAYEDRTGRTLESFRDELDRLGLLAEPITTGAIDRLGFYLETYEVPIDRNNEGVLLADAKSASFVDRPIVFYLGLDEDWTHDSPNRPWVDRDEEYERNIDGFQSLLQSGVERNYLVQDAAGGSPITPCLYFDELVEAEFERFSDLESRRYVRTGRSTGDGFDREPLDADVEPERVETISQSSLNTYANSPRDYCFGRLVETPDKDYFVEGNLFHDFAEFVVNNPGFVDDACLEEVVDAMIEETRAFHRTIDLETQRTRYRIGLETICDYLDEHAPADTTFLTPSSGWGANFFAEYFDRDVDSPATERWFEDGDLRLKGKIDLVQSPTQLVDFKSGNRNSASQVTNHASIDEPSDKPNFQALCYLTYWRRQQPDESLEFTFFHFLETLEDVVAGDATLEDCLTTITYHPVAFDEFVQSRTVFDELREDAANDCNKTFSKTDYETYLAVFDAYNVPRTRDADEMADSPFGEALVERLVDDVGDYKYVRNGCMQAFRHLCSYRKAGYFVEDLDAFERFVDEQLEELNRYRRGEDRFPIDGRAGEPNYRYVNNRDMLLTDTRPTRDGSQSTQAEETLAADAVDSEVNR</sequence>
<dbReference type="RefSeq" id="WP_148860196.1">
    <property type="nucleotide sequence ID" value="NZ_PHNJ01000017.1"/>
</dbReference>
<proteinExistence type="predicted"/>
<dbReference type="SUPFAM" id="SSF52540">
    <property type="entry name" value="P-loop containing nucleoside triphosphate hydrolases"/>
    <property type="match status" value="1"/>
</dbReference>
<evidence type="ECO:0000313" key="4">
    <source>
        <dbReference type="Proteomes" id="UP000766904"/>
    </source>
</evidence>
<dbReference type="AlphaFoldDB" id="A0A8J8TQB0"/>
<keyword evidence="4" id="KW-1185">Reference proteome</keyword>
<evidence type="ECO:0000313" key="3">
    <source>
        <dbReference type="EMBL" id="TYL36549.1"/>
    </source>
</evidence>
<dbReference type="OrthoDB" id="319934at2157"/>
<feature type="domain" description="PD-(D/E)XK endonuclease-like" evidence="2">
    <location>
        <begin position="485"/>
        <end position="746"/>
    </location>
</feature>
<dbReference type="Pfam" id="PF12705">
    <property type="entry name" value="PDDEXK_1"/>
    <property type="match status" value="1"/>
</dbReference>
<organism evidence="3 4">
    <name type="scientific">Natronococcus pandeyae</name>
    <dbReference type="NCBI Taxonomy" id="2055836"/>
    <lineage>
        <taxon>Archaea</taxon>
        <taxon>Methanobacteriati</taxon>
        <taxon>Methanobacteriota</taxon>
        <taxon>Stenosarchaea group</taxon>
        <taxon>Halobacteria</taxon>
        <taxon>Halobacteriales</taxon>
        <taxon>Natrialbaceae</taxon>
        <taxon>Natronococcus</taxon>
    </lineage>
</organism>
<evidence type="ECO:0000259" key="2">
    <source>
        <dbReference type="Pfam" id="PF12705"/>
    </source>
</evidence>
<dbReference type="EMBL" id="PHNJ01000017">
    <property type="protein sequence ID" value="TYL36549.1"/>
    <property type="molecule type" value="Genomic_DNA"/>
</dbReference>
<comment type="caution">
    <text evidence="3">The sequence shown here is derived from an EMBL/GenBank/DDBJ whole genome shotgun (WGS) entry which is preliminary data.</text>
</comment>
<feature type="region of interest" description="Disordered" evidence="1">
    <location>
        <begin position="863"/>
        <end position="892"/>
    </location>
</feature>